<keyword evidence="1" id="KW-1133">Transmembrane helix</keyword>
<comment type="caution">
    <text evidence="2">The sequence shown here is derived from an EMBL/GenBank/DDBJ whole genome shotgun (WGS) entry which is preliminary data.</text>
</comment>
<organism evidence="2 3">
    <name type="scientific">Aureobasidium melanogenum</name>
    <name type="common">Aureobasidium pullulans var. melanogenum</name>
    <dbReference type="NCBI Taxonomy" id="46634"/>
    <lineage>
        <taxon>Eukaryota</taxon>
        <taxon>Fungi</taxon>
        <taxon>Dikarya</taxon>
        <taxon>Ascomycota</taxon>
        <taxon>Pezizomycotina</taxon>
        <taxon>Dothideomycetes</taxon>
        <taxon>Dothideomycetidae</taxon>
        <taxon>Dothideales</taxon>
        <taxon>Saccotheciaceae</taxon>
        <taxon>Aureobasidium</taxon>
    </lineage>
</organism>
<keyword evidence="1" id="KW-0472">Membrane</keyword>
<dbReference type="EMBL" id="JAHFYH010000001">
    <property type="protein sequence ID" value="KAH0237921.1"/>
    <property type="molecule type" value="Genomic_DNA"/>
</dbReference>
<accession>A0A9P8KAH7</accession>
<evidence type="ECO:0000256" key="1">
    <source>
        <dbReference type="SAM" id="Phobius"/>
    </source>
</evidence>
<protein>
    <submittedName>
        <fullName evidence="2">Uncharacterized protein</fullName>
    </submittedName>
</protein>
<reference evidence="2" key="2">
    <citation type="submission" date="2021-08" db="EMBL/GenBank/DDBJ databases">
        <authorList>
            <person name="Gostincar C."/>
            <person name="Sun X."/>
            <person name="Song Z."/>
            <person name="Gunde-Cimerman N."/>
        </authorList>
    </citation>
    <scope>NUCLEOTIDE SEQUENCE</scope>
    <source>
        <strain evidence="2">EXF-8016</strain>
    </source>
</reference>
<name>A0A9P8KAH7_AURME</name>
<gene>
    <name evidence="2" type="ORF">KCV03_g309</name>
</gene>
<dbReference type="Proteomes" id="UP000767238">
    <property type="component" value="Unassembled WGS sequence"/>
</dbReference>
<feature type="non-terminal residue" evidence="2">
    <location>
        <position position="179"/>
    </location>
</feature>
<keyword evidence="1" id="KW-0812">Transmembrane</keyword>
<feature type="transmembrane region" description="Helical" evidence="1">
    <location>
        <begin position="141"/>
        <end position="162"/>
    </location>
</feature>
<evidence type="ECO:0000313" key="3">
    <source>
        <dbReference type="Proteomes" id="UP000767238"/>
    </source>
</evidence>
<reference evidence="2" key="1">
    <citation type="journal article" date="2021" name="J Fungi (Basel)">
        <title>Virulence traits and population genomics of the black yeast Aureobasidium melanogenum.</title>
        <authorList>
            <person name="Cernosa A."/>
            <person name="Sun X."/>
            <person name="Gostincar C."/>
            <person name="Fang C."/>
            <person name="Gunde-Cimerman N."/>
            <person name="Song Z."/>
        </authorList>
    </citation>
    <scope>NUCLEOTIDE SEQUENCE</scope>
    <source>
        <strain evidence="2">EXF-8016</strain>
    </source>
</reference>
<evidence type="ECO:0000313" key="2">
    <source>
        <dbReference type="EMBL" id="KAH0237921.1"/>
    </source>
</evidence>
<proteinExistence type="predicted"/>
<dbReference type="AlphaFoldDB" id="A0A9P8KAH7"/>
<sequence>MHGSPLAPTSTQLGPLETLQLVGAVCRWRRCSSLSDCPLFSRSIKVSLEFLGHAKRFRRCSAGIREGFGRPLRRGRCLRCCGGCASDCGRPKIGPRSAVRLHSRWVWVLLAILGLSVFSVPRNIGQVVGVRTYACRLPKQYVLGVGGAFVSTTLLMPLSLAVRVDEKATPPFLEPSGLT</sequence>
<feature type="transmembrane region" description="Helical" evidence="1">
    <location>
        <begin position="105"/>
        <end position="121"/>
    </location>
</feature>